<dbReference type="EMBL" id="CABFNB010000106">
    <property type="protein sequence ID" value="VTZ62513.1"/>
    <property type="molecule type" value="Genomic_DNA"/>
</dbReference>
<evidence type="ECO:0000313" key="4">
    <source>
        <dbReference type="Proteomes" id="UP000507954"/>
    </source>
</evidence>
<reference evidence="2" key="1">
    <citation type="submission" date="2017-04" db="EMBL/GenBank/DDBJ databases">
        <authorList>
            <person name="Porter S."/>
            <person name="Friesen M.L."/>
            <person name="Faber-Hammond J."/>
        </authorList>
    </citation>
    <scope>NUCLEOTIDE SEQUENCE</scope>
    <source>
        <strain evidence="2">Str16</strain>
    </source>
</reference>
<reference evidence="3 4" key="3">
    <citation type="submission" date="2019-06" db="EMBL/GenBank/DDBJ databases">
        <authorList>
            <person name="Le Quere A."/>
            <person name="Colella S."/>
        </authorList>
    </citation>
    <scope>NUCLEOTIDE SEQUENCE [LARGE SCALE GENOMIC DNA]</scope>
    <source>
        <strain evidence="3">EmedicaeMD41</strain>
    </source>
</reference>
<dbReference type="Proteomes" id="UP001190825">
    <property type="component" value="Unassembled WGS sequence"/>
</dbReference>
<protein>
    <submittedName>
        <fullName evidence="3">Uncharacterized protein</fullName>
    </submittedName>
</protein>
<evidence type="ECO:0000313" key="3">
    <source>
        <dbReference type="EMBL" id="VTZ62513.1"/>
    </source>
</evidence>
<evidence type="ECO:0000313" key="5">
    <source>
        <dbReference type="Proteomes" id="UP001190825"/>
    </source>
</evidence>
<keyword evidence="1" id="KW-0472">Membrane</keyword>
<organism evidence="3 4">
    <name type="scientific">Sinorhizobium medicae</name>
    <dbReference type="NCBI Taxonomy" id="110321"/>
    <lineage>
        <taxon>Bacteria</taxon>
        <taxon>Pseudomonadati</taxon>
        <taxon>Pseudomonadota</taxon>
        <taxon>Alphaproteobacteria</taxon>
        <taxon>Hyphomicrobiales</taxon>
        <taxon>Rhizobiaceae</taxon>
        <taxon>Sinorhizobium/Ensifer group</taxon>
        <taxon>Sinorhizobium</taxon>
    </lineage>
</organism>
<dbReference type="AlphaFoldDB" id="A0A508X3W7"/>
<dbReference type="EMBL" id="NBUC01000181">
    <property type="protein sequence ID" value="PLT92529.1"/>
    <property type="molecule type" value="Genomic_DNA"/>
</dbReference>
<keyword evidence="5" id="KW-1185">Reference proteome</keyword>
<proteinExistence type="predicted"/>
<feature type="transmembrane region" description="Helical" evidence="1">
    <location>
        <begin position="37"/>
        <end position="60"/>
    </location>
</feature>
<reference evidence="2 5" key="2">
    <citation type="journal article" date="2018" name="FEMS Microbiol. Ecol.">
        <title>Co-invading symbiotic mutualists of Medicago polymorpha retain high ancestral diversity and contain diverse accessory genomes.</title>
        <authorList>
            <person name="Porter S.S."/>
            <person name="Faber-Hammond J.J."/>
            <person name="Friesen M.L."/>
        </authorList>
    </citation>
    <scope>NUCLEOTIDE SEQUENCE [LARGE SCALE GENOMIC DNA]</scope>
    <source>
        <strain evidence="2 5">Str16</strain>
    </source>
</reference>
<dbReference type="Proteomes" id="UP000507954">
    <property type="component" value="Unassembled WGS sequence"/>
</dbReference>
<keyword evidence="1" id="KW-0812">Transmembrane</keyword>
<name>A0A508X3W7_9HYPH</name>
<evidence type="ECO:0000256" key="1">
    <source>
        <dbReference type="SAM" id="Phobius"/>
    </source>
</evidence>
<gene>
    <name evidence="2" type="ORF">BMJ33_33560</name>
    <name evidence="3" type="ORF">EMEDMD4_40044</name>
</gene>
<evidence type="ECO:0000313" key="2">
    <source>
        <dbReference type="EMBL" id="PLT92529.1"/>
    </source>
</evidence>
<keyword evidence="1" id="KW-1133">Transmembrane helix</keyword>
<sequence>MFLDRSGIKHAGNGAKYALSSIFRHRRIMTKRHGTRTMIVLGIGAIITATLAMTAISIVVNLDQSRIASRTSVF</sequence>
<accession>A0A508X3W7</accession>